<reference evidence="5" key="1">
    <citation type="submission" date="2019-01" db="EMBL/GenBank/DDBJ databases">
        <title>Gri0909 isolated from a small marine red alga.</title>
        <authorList>
            <person name="Kim J."/>
            <person name="Jeong S.E."/>
            <person name="Jeon C.O."/>
        </authorList>
    </citation>
    <scope>NUCLEOTIDE SEQUENCE [LARGE SCALE GENOMIC DNA]</scope>
    <source>
        <strain evidence="5">Gri0909</strain>
    </source>
</reference>
<dbReference type="GO" id="GO:0071111">
    <property type="term" value="F:cyclic-guanylate-specific phosphodiesterase activity"/>
    <property type="evidence" value="ECO:0007669"/>
    <property type="project" value="InterPro"/>
</dbReference>
<dbReference type="InterPro" id="IPR035919">
    <property type="entry name" value="EAL_sf"/>
</dbReference>
<evidence type="ECO:0000313" key="4">
    <source>
        <dbReference type="EMBL" id="RVU35890.1"/>
    </source>
</evidence>
<protein>
    <submittedName>
        <fullName evidence="4">EAL domain-containing protein</fullName>
    </submittedName>
</protein>
<feature type="region of interest" description="Disordered" evidence="1">
    <location>
        <begin position="75"/>
        <end position="143"/>
    </location>
</feature>
<dbReference type="CDD" id="cd01948">
    <property type="entry name" value="EAL"/>
    <property type="match status" value="1"/>
</dbReference>
<keyword evidence="2" id="KW-0472">Membrane</keyword>
<dbReference type="PANTHER" id="PTHR33121">
    <property type="entry name" value="CYCLIC DI-GMP PHOSPHODIESTERASE PDEF"/>
    <property type="match status" value="1"/>
</dbReference>
<dbReference type="SUPFAM" id="SSF141868">
    <property type="entry name" value="EAL domain-like"/>
    <property type="match status" value="1"/>
</dbReference>
<feature type="transmembrane region" description="Helical" evidence="2">
    <location>
        <begin position="33"/>
        <end position="51"/>
    </location>
</feature>
<dbReference type="AlphaFoldDB" id="A0A3S2W8M1"/>
<dbReference type="InterPro" id="IPR001633">
    <property type="entry name" value="EAL_dom"/>
</dbReference>
<proteinExistence type="predicted"/>
<feature type="transmembrane region" description="Helical" evidence="2">
    <location>
        <begin position="7"/>
        <end position="27"/>
    </location>
</feature>
<evidence type="ECO:0000313" key="5">
    <source>
        <dbReference type="Proteomes" id="UP000287447"/>
    </source>
</evidence>
<name>A0A3S2W8M1_9PROT</name>
<dbReference type="EMBL" id="SADE01000002">
    <property type="protein sequence ID" value="RVU35890.1"/>
    <property type="molecule type" value="Genomic_DNA"/>
</dbReference>
<gene>
    <name evidence="4" type="ORF">EOI86_11570</name>
</gene>
<evidence type="ECO:0000259" key="3">
    <source>
        <dbReference type="PROSITE" id="PS50883"/>
    </source>
</evidence>
<organism evidence="4 5">
    <name type="scientific">Hwanghaeella grinnelliae</name>
    <dbReference type="NCBI Taxonomy" id="2500179"/>
    <lineage>
        <taxon>Bacteria</taxon>
        <taxon>Pseudomonadati</taxon>
        <taxon>Pseudomonadota</taxon>
        <taxon>Alphaproteobacteria</taxon>
        <taxon>Rhodospirillales</taxon>
        <taxon>Rhodospirillaceae</taxon>
        <taxon>Hwanghaeella</taxon>
    </lineage>
</organism>
<dbReference type="PANTHER" id="PTHR33121:SF79">
    <property type="entry name" value="CYCLIC DI-GMP PHOSPHODIESTERASE PDED-RELATED"/>
    <property type="match status" value="1"/>
</dbReference>
<dbReference type="InterPro" id="IPR050706">
    <property type="entry name" value="Cyclic-di-GMP_PDE-like"/>
</dbReference>
<dbReference type="PROSITE" id="PS50883">
    <property type="entry name" value="EAL"/>
    <property type="match status" value="1"/>
</dbReference>
<dbReference type="RefSeq" id="WP_127765367.1">
    <property type="nucleotide sequence ID" value="NZ_SADE01000002.1"/>
</dbReference>
<keyword evidence="2" id="KW-1133">Transmembrane helix</keyword>
<feature type="region of interest" description="Disordered" evidence="1">
    <location>
        <begin position="164"/>
        <end position="202"/>
    </location>
</feature>
<feature type="domain" description="EAL" evidence="3">
    <location>
        <begin position="203"/>
        <end position="455"/>
    </location>
</feature>
<evidence type="ECO:0000256" key="1">
    <source>
        <dbReference type="SAM" id="MobiDB-lite"/>
    </source>
</evidence>
<dbReference type="SMART" id="SM00052">
    <property type="entry name" value="EAL"/>
    <property type="match status" value="1"/>
</dbReference>
<dbReference type="Gene3D" id="3.20.20.450">
    <property type="entry name" value="EAL domain"/>
    <property type="match status" value="1"/>
</dbReference>
<dbReference type="Proteomes" id="UP000287447">
    <property type="component" value="Unassembled WGS sequence"/>
</dbReference>
<sequence length="457" mass="49152">MTPFAHGVVVVAYGLLAVVVGFAANAIFDESPVLVALAVFLICALLHEVLARRATEKRLVRSMSALKRAYDRIEDEAGTTPMRPLGAPTTAPTATPAPPAETAPARNRTETAAAPSFSPSHNQPADAGQEPSLVRTEPPAPQDTAADAAELGVLQRLLETLQTVGPPRGVEGDAGDSPPPPSDRTPLRVVGGADGGSADGKAATDPLAMLRESLEQDRVDLYLQPIVSLPQRKRRFYECYSRVRDAEGVVLRPGTYIGPAKSAGLLTSIDNILLFRCLQLLGKLHRRDSTAVFFCNLSANTLRDDDFVRDIVTYMERHKELASNVVLEVAQSDLADAPDDLDAYFTTLRDAGYRFSMDGVTDLDLDMPGLAKSGFRSVKIAAKLLLEVIEAGQGAAVRTLKQQLDQHGIDLIVERIESERMLLDLLDFNIDYGQGYLFGEPRPSKDPGLKGSIGSAG</sequence>
<keyword evidence="5" id="KW-1185">Reference proteome</keyword>
<evidence type="ECO:0000256" key="2">
    <source>
        <dbReference type="SAM" id="Phobius"/>
    </source>
</evidence>
<accession>A0A3S2W8M1</accession>
<comment type="caution">
    <text evidence="4">The sequence shown here is derived from an EMBL/GenBank/DDBJ whole genome shotgun (WGS) entry which is preliminary data.</text>
</comment>
<dbReference type="OrthoDB" id="7178689at2"/>
<dbReference type="Pfam" id="PF00563">
    <property type="entry name" value="EAL"/>
    <property type="match status" value="1"/>
</dbReference>
<keyword evidence="2" id="KW-0812">Transmembrane</keyword>